<protein>
    <submittedName>
        <fullName evidence="2">Uncharacterized protein</fullName>
    </submittedName>
</protein>
<keyword evidence="1" id="KW-0812">Transmembrane</keyword>
<dbReference type="OrthoDB" id="148043at2157"/>
<dbReference type="AlphaFoldDB" id="A0A0E3WZC4"/>
<keyword evidence="1" id="KW-1133">Transmembrane helix</keyword>
<sequence>MYQYIAIAAYCVVLFLTLRDIRIFRRTGIPSYRKGALKGLVASTVILAGTVLVAMNPEIGLVVVFIGLYINRKGMREKVFNDANTLDRLLGKTDIG</sequence>
<reference evidence="2 3" key="1">
    <citation type="submission" date="2014-07" db="EMBL/GenBank/DDBJ databases">
        <title>Methanogenic archaea and the global carbon cycle.</title>
        <authorList>
            <person name="Henriksen J.R."/>
            <person name="Luke J."/>
            <person name="Reinhart S."/>
            <person name="Benedict M.N."/>
            <person name="Youngblut N.D."/>
            <person name="Metcalf M.E."/>
            <person name="Whitaker R.J."/>
            <person name="Metcalf W.W."/>
        </authorList>
    </citation>
    <scope>NUCLEOTIDE SEQUENCE [LARGE SCALE GENOMIC DNA]</scope>
    <source>
        <strain evidence="2 3">MM1</strain>
    </source>
</reference>
<dbReference type="PATRIC" id="fig|1434104.5.peg.701"/>
<dbReference type="Proteomes" id="UP000033048">
    <property type="component" value="Chromosome"/>
</dbReference>
<name>A0A0E3WZC4_METMT</name>
<dbReference type="GeneID" id="24893159"/>
<keyword evidence="3" id="KW-1185">Reference proteome</keyword>
<keyword evidence="1" id="KW-0472">Membrane</keyword>
<proteinExistence type="predicted"/>
<dbReference type="RefSeq" id="WP_048206335.1">
    <property type="nucleotide sequence ID" value="NZ_CP009518.1"/>
</dbReference>
<evidence type="ECO:0000313" key="3">
    <source>
        <dbReference type="Proteomes" id="UP000033048"/>
    </source>
</evidence>
<evidence type="ECO:0000313" key="2">
    <source>
        <dbReference type="EMBL" id="AKB84705.1"/>
    </source>
</evidence>
<organism evidence="2 3">
    <name type="scientific">Methanococcoides methylutens MM1</name>
    <dbReference type="NCBI Taxonomy" id="1434104"/>
    <lineage>
        <taxon>Archaea</taxon>
        <taxon>Methanobacteriati</taxon>
        <taxon>Methanobacteriota</taxon>
        <taxon>Stenosarchaea group</taxon>
        <taxon>Methanomicrobia</taxon>
        <taxon>Methanosarcinales</taxon>
        <taxon>Methanosarcinaceae</taxon>
        <taxon>Methanococcoides</taxon>
    </lineage>
</organism>
<dbReference type="HOGENOM" id="CLU_176737_0_0_2"/>
<dbReference type="KEGG" id="mmet:MCMEM_0652"/>
<gene>
    <name evidence="2" type="ORF">MCMEM_0652</name>
</gene>
<dbReference type="EMBL" id="CP009518">
    <property type="protein sequence ID" value="AKB84705.1"/>
    <property type="molecule type" value="Genomic_DNA"/>
</dbReference>
<evidence type="ECO:0000256" key="1">
    <source>
        <dbReference type="SAM" id="Phobius"/>
    </source>
</evidence>
<accession>A0A0E3WZC4</accession>
<dbReference type="STRING" id="1434104.MCMEM_0652"/>
<feature type="transmembrane region" description="Helical" evidence="1">
    <location>
        <begin position="43"/>
        <end position="70"/>
    </location>
</feature>